<reference evidence="1 2" key="1">
    <citation type="submission" date="2019-08" db="EMBL/GenBank/DDBJ databases">
        <title>Luteimonas viscosus sp. nov., isolated from soil of a sunflower field.</title>
        <authorList>
            <person name="Jianli Z."/>
            <person name="Ying Z."/>
        </authorList>
    </citation>
    <scope>NUCLEOTIDE SEQUENCE [LARGE SCALE GENOMIC DNA]</scope>
    <source>
        <strain evidence="1 2">XBU10</strain>
    </source>
</reference>
<gene>
    <name evidence="1" type="ORF">FZO89_10850</name>
</gene>
<evidence type="ECO:0000313" key="2">
    <source>
        <dbReference type="Proteomes" id="UP000324973"/>
    </source>
</evidence>
<dbReference type="OrthoDB" id="6331972at2"/>
<evidence type="ECO:0000313" key="1">
    <source>
        <dbReference type="EMBL" id="TYT26715.1"/>
    </source>
</evidence>
<organism evidence="1 2">
    <name type="scientific">Luteimonas viscosa</name>
    <dbReference type="NCBI Taxonomy" id="1132694"/>
    <lineage>
        <taxon>Bacteria</taxon>
        <taxon>Pseudomonadati</taxon>
        <taxon>Pseudomonadota</taxon>
        <taxon>Gammaproteobacteria</taxon>
        <taxon>Lysobacterales</taxon>
        <taxon>Lysobacteraceae</taxon>
        <taxon>Luteimonas</taxon>
    </lineage>
</organism>
<dbReference type="RefSeq" id="WP_149103270.1">
    <property type="nucleotide sequence ID" value="NZ_VTFT01000001.1"/>
</dbReference>
<keyword evidence="2" id="KW-1185">Reference proteome</keyword>
<protein>
    <recommendedName>
        <fullName evidence="3">YdhG-like domain-containing protein</fullName>
    </recommendedName>
</protein>
<sequence>MHDADPVFATLSALLRRHAAGMSIRTDEPDHLYVELAPAQPRGKPRFFGAVQAKKSYISYHLMPVYEDPGLLAGITPALRKRMQGKSCFNFTAVDATLLDELDALTARCAAAVR</sequence>
<dbReference type="AlphaFoldDB" id="A0A5D4XRX7"/>
<dbReference type="EMBL" id="VTFT01000001">
    <property type="protein sequence ID" value="TYT26715.1"/>
    <property type="molecule type" value="Genomic_DNA"/>
</dbReference>
<name>A0A5D4XRX7_9GAMM</name>
<evidence type="ECO:0008006" key="3">
    <source>
        <dbReference type="Google" id="ProtNLM"/>
    </source>
</evidence>
<accession>A0A5D4XRX7</accession>
<proteinExistence type="predicted"/>
<comment type="caution">
    <text evidence="1">The sequence shown here is derived from an EMBL/GenBank/DDBJ whole genome shotgun (WGS) entry which is preliminary data.</text>
</comment>
<dbReference type="Proteomes" id="UP000324973">
    <property type="component" value="Unassembled WGS sequence"/>
</dbReference>